<reference evidence="4 5" key="1">
    <citation type="submission" date="2019-08" db="EMBL/GenBank/DDBJ databases">
        <title>Lewinella sp. strain SSH13 Genome sequencing and assembly.</title>
        <authorList>
            <person name="Kim I."/>
        </authorList>
    </citation>
    <scope>NUCLEOTIDE SEQUENCE [LARGE SCALE GENOMIC DNA]</scope>
    <source>
        <strain evidence="4 5">SSH13</strain>
    </source>
</reference>
<dbReference type="OrthoDB" id="9809780at2"/>
<dbReference type="EMBL" id="VOXD01000054">
    <property type="protein sequence ID" value="TXF84244.1"/>
    <property type="molecule type" value="Genomic_DNA"/>
</dbReference>
<sequence>MHKLLFTLLLAIFSLFLSAQVQLSDQLLWDEAPTVVEWNGATQVQFAYTFADNGAGAGASKVSDQPLYLRTFPAQPGRTYTVEVINSVFEPVSVPRGAADFPEEFDFSVSVSRQPEGYLGKVAAPAMIKTPTGVQRLLSLEIRLVPAAAPNARPRTVFATNSVLREGDWYRFTVAETGVHKLTRAFLTDELGVNLDGVDPRNIAVFGQPFSGKLPETINVDAPDDLTEMPIIIRGEGDGSFDGEDFIVFHAQGPDRIEYEPNGDYFDYEKNVYATTNSYFLRVGGTQGRRVSALPAASGGTEVSSYDAVYHFEEDKFNILHQLGGNSHGSGQSWWGDLLAGAREVEYRNVFRIPGLVSDQDARIRARMALRTDATSRFLVEVGDQVITSSIASSVRIGQQEQSAAAIPTLLDGAVKLPGEDVTITLNYPRPANSSTSEGYLDWFQVRARRQLSFNDLDQFDFRDVGSMNQPTVRFQFSGSLPSDATVWRIDGADVRSADVSGGAFSAAANGQLFEYVAFRSEAELLTPQAAGMVANQNLHAEDNAEMIIIAHPRFLQQAELLAEHRRSHNGLETVLVTTQQIYNEFSSGRDDASALRNFTLMLYERSPNLRYLLLFGDGSFDHRNILELGTNFIPAFEHDGKLTEVGSFPADDFFGIFTNATNNQPLEPDLNVAVGRLPVKTADEATQVVQKLIRYDTEPNTLGDWRTRMVFVGDDEDSNQHARDVDQVATSVAELKPDLNFDKLYFDLFPQQSLSAGDRYPDITEGLDRAIFRGALAVTYLGHGGPRGWAQERVLTIPQIRNWNRPSTSEDPIQPPVFITATCTFSNYDDAAFVSAGEEALLTPNGGVAALLTTTRPVFATRNFILTDETVKAMLERPDGNWRTVGDIIRIAKNNVTAPTSAINLNGNTENARKFTLLGDPAMVIAFPEHSVRTTMINDQPITEERQDTVRALQQMKISGEITDIAGNLLSDFNGQVFPTIYDKARTVSTLQQDQPTVSPLEVSVQRNIVFRGRATVTNGKFEFEFVVPRDIDYAFGAGKVSYYAADLDQFTDASGFYDQLIIGGSSTDVITDDEGPVVEVFMDDENFISGGETGQDPILLVNLTDDLGINVTGNSIGHDLEAVLDEDTRNSIVLNDYYEAEADDFRKGTVRYPLFDLEPGLHTITVRAWDVANNSAQGTTEFFVAADGADAISRVLNYPNPFTDRTCFQFDHTLVGQEVEAIVQIYTVNGRLVKTLTRAFPFADGTVRQDDCIEWDGLDDYGDQLARGVYLYQVRLRGDSGTIVDGELEKLVILK</sequence>
<evidence type="ECO:0000256" key="1">
    <source>
        <dbReference type="ARBA" id="ARBA00022729"/>
    </source>
</evidence>
<feature type="signal peptide" evidence="2">
    <location>
        <begin position="1"/>
        <end position="19"/>
    </location>
</feature>
<dbReference type="Proteomes" id="UP000321907">
    <property type="component" value="Unassembled WGS sequence"/>
</dbReference>
<dbReference type="InterPro" id="IPR001769">
    <property type="entry name" value="Gingipain"/>
</dbReference>
<proteinExistence type="predicted"/>
<organism evidence="4 5">
    <name type="scientific">Neolewinella aurantiaca</name>
    <dbReference type="NCBI Taxonomy" id="2602767"/>
    <lineage>
        <taxon>Bacteria</taxon>
        <taxon>Pseudomonadati</taxon>
        <taxon>Bacteroidota</taxon>
        <taxon>Saprospiria</taxon>
        <taxon>Saprospirales</taxon>
        <taxon>Lewinellaceae</taxon>
        <taxon>Neolewinella</taxon>
    </lineage>
</organism>
<dbReference type="Gene3D" id="3.40.50.1460">
    <property type="match status" value="1"/>
</dbReference>
<name>A0A5C7F5D1_9BACT</name>
<keyword evidence="5" id="KW-1185">Reference proteome</keyword>
<evidence type="ECO:0000313" key="5">
    <source>
        <dbReference type="Proteomes" id="UP000321907"/>
    </source>
</evidence>
<dbReference type="GO" id="GO:0006508">
    <property type="term" value="P:proteolysis"/>
    <property type="evidence" value="ECO:0007669"/>
    <property type="project" value="InterPro"/>
</dbReference>
<dbReference type="InterPro" id="IPR029030">
    <property type="entry name" value="Caspase-like_dom_sf"/>
</dbReference>
<evidence type="ECO:0000259" key="3">
    <source>
        <dbReference type="Pfam" id="PF01364"/>
    </source>
</evidence>
<evidence type="ECO:0000313" key="4">
    <source>
        <dbReference type="EMBL" id="TXF84244.1"/>
    </source>
</evidence>
<dbReference type="InterPro" id="IPR029031">
    <property type="entry name" value="Gingipain_N_sf"/>
</dbReference>
<dbReference type="GO" id="GO:0008234">
    <property type="term" value="F:cysteine-type peptidase activity"/>
    <property type="evidence" value="ECO:0007669"/>
    <property type="project" value="InterPro"/>
</dbReference>
<comment type="caution">
    <text evidence="4">The sequence shown here is derived from an EMBL/GenBank/DDBJ whole genome shotgun (WGS) entry which is preliminary data.</text>
</comment>
<keyword evidence="1 2" id="KW-0732">Signal</keyword>
<dbReference type="RefSeq" id="WP_147932799.1">
    <property type="nucleotide sequence ID" value="NZ_VOXD01000054.1"/>
</dbReference>
<dbReference type="CDD" id="cd02258">
    <property type="entry name" value="Peptidase_C25_N"/>
    <property type="match status" value="1"/>
</dbReference>
<dbReference type="Gene3D" id="2.60.40.4070">
    <property type="match status" value="1"/>
</dbReference>
<accession>A0A5C7F5D1</accession>
<evidence type="ECO:0000256" key="2">
    <source>
        <dbReference type="SAM" id="SignalP"/>
    </source>
</evidence>
<dbReference type="SUPFAM" id="SSF52129">
    <property type="entry name" value="Caspase-like"/>
    <property type="match status" value="1"/>
</dbReference>
<feature type="domain" description="Gingipain" evidence="3">
    <location>
        <begin position="547"/>
        <end position="925"/>
    </location>
</feature>
<gene>
    <name evidence="4" type="primary">porU</name>
    <name evidence="4" type="ORF">FUA23_21265</name>
</gene>
<dbReference type="NCBIfam" id="NF033707">
    <property type="entry name" value="T9SS_sortase"/>
    <property type="match status" value="1"/>
</dbReference>
<dbReference type="Pfam" id="PF01364">
    <property type="entry name" value="Peptidase_C25"/>
    <property type="match status" value="1"/>
</dbReference>
<dbReference type="Gene3D" id="3.40.50.10390">
    <property type="entry name" value="Gingipain r, domain 1"/>
    <property type="match status" value="1"/>
</dbReference>
<feature type="chain" id="PRO_5023055232" evidence="2">
    <location>
        <begin position="20"/>
        <end position="1297"/>
    </location>
</feature>
<protein>
    <submittedName>
        <fullName evidence="4">Type IX secretion system sortase PorU</fullName>
    </submittedName>
</protein>